<proteinExistence type="predicted"/>
<name>A0A9W7X3R7_TRIRA</name>
<comment type="caution">
    <text evidence="1">The sequence shown here is derived from an EMBL/GenBank/DDBJ whole genome shotgun (WGS) entry which is preliminary data.</text>
</comment>
<gene>
    <name evidence="1" type="ORF">IRJ41_007408</name>
</gene>
<evidence type="ECO:0000313" key="1">
    <source>
        <dbReference type="EMBL" id="KAI7814067.1"/>
    </source>
</evidence>
<protein>
    <submittedName>
        <fullName evidence="1">Uncharacterized protein</fullName>
    </submittedName>
</protein>
<organism evidence="1 2">
    <name type="scientific">Triplophysa rosa</name>
    <name type="common">Cave loach</name>
    <dbReference type="NCBI Taxonomy" id="992332"/>
    <lineage>
        <taxon>Eukaryota</taxon>
        <taxon>Metazoa</taxon>
        <taxon>Chordata</taxon>
        <taxon>Craniata</taxon>
        <taxon>Vertebrata</taxon>
        <taxon>Euteleostomi</taxon>
        <taxon>Actinopterygii</taxon>
        <taxon>Neopterygii</taxon>
        <taxon>Teleostei</taxon>
        <taxon>Ostariophysi</taxon>
        <taxon>Cypriniformes</taxon>
        <taxon>Nemacheilidae</taxon>
        <taxon>Triplophysa</taxon>
    </lineage>
</organism>
<dbReference type="AlphaFoldDB" id="A0A9W7X3R7"/>
<sequence length="165" mass="18971">MSGALRSGKLITIPFSQRLFHGSILPYNYSLAAWSRVEHYQRPVHMERGGDSQRHSNGVQVHGSRSWWRFGPVGCMEANREQKNDDAPKKPKETNKCGRSAFISESDQTDERLDQLEHERTACVHPYITIQEQNRSKGLVHQITREKSFFILLSGLLSVYFQRAV</sequence>
<dbReference type="EMBL" id="JAFHDT010000001">
    <property type="protein sequence ID" value="KAI7814067.1"/>
    <property type="molecule type" value="Genomic_DNA"/>
</dbReference>
<keyword evidence="2" id="KW-1185">Reference proteome</keyword>
<dbReference type="Proteomes" id="UP001059041">
    <property type="component" value="Linkage Group LG1"/>
</dbReference>
<reference evidence="1" key="1">
    <citation type="submission" date="2021-02" db="EMBL/GenBank/DDBJ databases">
        <title>Comparative genomics reveals that relaxation of natural selection precedes convergent phenotypic evolution of cavefish.</title>
        <authorList>
            <person name="Peng Z."/>
        </authorList>
    </citation>
    <scope>NUCLEOTIDE SEQUENCE</scope>
    <source>
        <tissue evidence="1">Muscle</tissue>
    </source>
</reference>
<evidence type="ECO:0000313" key="2">
    <source>
        <dbReference type="Proteomes" id="UP001059041"/>
    </source>
</evidence>
<accession>A0A9W7X3R7</accession>